<protein>
    <submittedName>
        <fullName evidence="1">Uncharacterized protein</fullName>
    </submittedName>
</protein>
<organism evidence="1 2">
    <name type="scientific">Arthrobacter phage Abba</name>
    <dbReference type="NCBI Taxonomy" id="2713256"/>
    <lineage>
        <taxon>Viruses</taxon>
        <taxon>Duplodnaviria</taxon>
        <taxon>Heunggongvirae</taxon>
        <taxon>Uroviricota</taxon>
        <taxon>Caudoviricetes</taxon>
        <taxon>Berryhillviridae</taxon>
        <taxon>Ayohtrevirus</taxon>
        <taxon>Ayohtrevirus abba</taxon>
    </lineage>
</organism>
<keyword evidence="2" id="KW-1185">Reference proteome</keyword>
<dbReference type="RefSeq" id="YP_009887328.1">
    <property type="nucleotide sequence ID" value="NC_049498.1"/>
</dbReference>
<evidence type="ECO:0000313" key="2">
    <source>
        <dbReference type="Proteomes" id="UP000500909"/>
    </source>
</evidence>
<gene>
    <name evidence="1" type="primary">62</name>
    <name evidence="1" type="ORF">SEA_ABBA_62</name>
</gene>
<evidence type="ECO:0000313" key="1">
    <source>
        <dbReference type="EMBL" id="QIN94391.1"/>
    </source>
</evidence>
<dbReference type="EMBL" id="MT024868">
    <property type="protein sequence ID" value="QIN94391.1"/>
    <property type="molecule type" value="Genomic_DNA"/>
</dbReference>
<proteinExistence type="predicted"/>
<reference evidence="1 2" key="1">
    <citation type="submission" date="2020-02" db="EMBL/GenBank/DDBJ databases">
        <authorList>
            <person name="Bojorquez D.A."/>
            <person name="Alcantara J.K.D.L."/>
            <person name="Arambulo J.M.L."/>
            <person name="Budzinski C.A."/>
            <person name="Campbell G.A."/>
            <person name="Dosanjh M.K."/>
            <person name="Gallardo M.A."/>
            <person name="Huang C."/>
            <person name="Nguyen N."/>
            <person name="Yee O.M."/>
            <person name="Ngo R.T."/>
            <person name="Kapinos A."/>
            <person name="Freise A.C."/>
            <person name="Reddi K."/>
            <person name="Moberg-Parker J."/>
            <person name="Garlena R.A."/>
            <person name="Russell D.A."/>
            <person name="Pope W.H."/>
            <person name="Jacobs-Sera D."/>
            <person name="Hatfull G.F."/>
        </authorList>
    </citation>
    <scope>NUCLEOTIDE SEQUENCE [LARGE SCALE GENOMIC DNA]</scope>
</reference>
<dbReference type="Proteomes" id="UP000500909">
    <property type="component" value="Segment"/>
</dbReference>
<sequence length="135" mass="15358">MSEPTQQMDYFVGGHLDGMSLPINWLARPVMVEAESGHVYTRHPALDNDLQRIWIQESEPSKIVAALPELTQRPKPGTKELDLDDLAAFVLTAQRLGFSKTTKVRGLLTWLGFAREIRVHRQDDPTTPEQHERSE</sequence>
<name>A0A6G8R2J8_9CAUD</name>
<accession>A0A6G8R2J8</accession>
<dbReference type="KEGG" id="vg:55816783"/>
<dbReference type="GeneID" id="55816783"/>